<sequence>MADFTPHETLLALQFSTPTIKPSSSVHCDSSTSTQSRFLTSPDRRNSHSLPPASITLLLDQKDSISEAFLPGTVAPNLAPILREGLGCVNERNWWNLVSLLTLIFIFKTGGIIGKAASIEKGEMLINQIIAETEAGGVPSLLGSMNRWRLKFKMIRLV</sequence>
<keyword evidence="3" id="KW-1185">Reference proteome</keyword>
<name>A0A6D2I589_9BRAS</name>
<protein>
    <submittedName>
        <fullName evidence="2">Uncharacterized protein</fullName>
    </submittedName>
</protein>
<evidence type="ECO:0000256" key="1">
    <source>
        <dbReference type="SAM" id="MobiDB-lite"/>
    </source>
</evidence>
<accession>A0A6D2I589</accession>
<evidence type="ECO:0000313" key="2">
    <source>
        <dbReference type="EMBL" id="CAA7024812.1"/>
    </source>
</evidence>
<evidence type="ECO:0000313" key="3">
    <source>
        <dbReference type="Proteomes" id="UP000467841"/>
    </source>
</evidence>
<dbReference type="EMBL" id="CACVBM020000932">
    <property type="protein sequence ID" value="CAA7024812.1"/>
    <property type="molecule type" value="Genomic_DNA"/>
</dbReference>
<organism evidence="2 3">
    <name type="scientific">Microthlaspi erraticum</name>
    <dbReference type="NCBI Taxonomy" id="1685480"/>
    <lineage>
        <taxon>Eukaryota</taxon>
        <taxon>Viridiplantae</taxon>
        <taxon>Streptophyta</taxon>
        <taxon>Embryophyta</taxon>
        <taxon>Tracheophyta</taxon>
        <taxon>Spermatophyta</taxon>
        <taxon>Magnoliopsida</taxon>
        <taxon>eudicotyledons</taxon>
        <taxon>Gunneridae</taxon>
        <taxon>Pentapetalae</taxon>
        <taxon>rosids</taxon>
        <taxon>malvids</taxon>
        <taxon>Brassicales</taxon>
        <taxon>Brassicaceae</taxon>
        <taxon>Coluteocarpeae</taxon>
        <taxon>Microthlaspi</taxon>
    </lineage>
</organism>
<gene>
    <name evidence="2" type="ORF">MERR_LOCUS12047</name>
</gene>
<dbReference type="AlphaFoldDB" id="A0A6D2I589"/>
<reference evidence="2" key="1">
    <citation type="submission" date="2020-01" db="EMBL/GenBank/DDBJ databases">
        <authorList>
            <person name="Mishra B."/>
        </authorList>
    </citation>
    <scope>NUCLEOTIDE SEQUENCE [LARGE SCALE GENOMIC DNA]</scope>
</reference>
<feature type="compositionally biased region" description="Low complexity" evidence="1">
    <location>
        <begin position="24"/>
        <end position="36"/>
    </location>
</feature>
<feature type="region of interest" description="Disordered" evidence="1">
    <location>
        <begin position="24"/>
        <end position="47"/>
    </location>
</feature>
<comment type="caution">
    <text evidence="2">The sequence shown here is derived from an EMBL/GenBank/DDBJ whole genome shotgun (WGS) entry which is preliminary data.</text>
</comment>
<dbReference type="Proteomes" id="UP000467841">
    <property type="component" value="Unassembled WGS sequence"/>
</dbReference>
<proteinExistence type="predicted"/>